<dbReference type="InterPro" id="IPR019426">
    <property type="entry name" value="7TM_GPCR_serpentine_rcpt_Srv"/>
</dbReference>
<dbReference type="SUPFAM" id="SSF81321">
    <property type="entry name" value="Family A G protein-coupled receptor-like"/>
    <property type="match status" value="1"/>
</dbReference>
<name>A0AAV5TH07_9BILA</name>
<dbReference type="PANTHER" id="PTHR31748">
    <property type="entry name" value="SERPENTINE RECEPTOR, CLASS V"/>
    <property type="match status" value="1"/>
</dbReference>
<dbReference type="Gene3D" id="1.20.1070.10">
    <property type="entry name" value="Rhodopsin 7-helix transmembrane proteins"/>
    <property type="match status" value="1"/>
</dbReference>
<dbReference type="PANTHER" id="PTHR31748:SF1">
    <property type="entry name" value="SERPENTINE RECEPTOR, CLASS V"/>
    <property type="match status" value="1"/>
</dbReference>
<keyword evidence="3" id="KW-1185">Reference proteome</keyword>
<evidence type="ECO:0000313" key="2">
    <source>
        <dbReference type="EMBL" id="GMS93531.1"/>
    </source>
</evidence>
<evidence type="ECO:0000256" key="1">
    <source>
        <dbReference type="SAM" id="Phobius"/>
    </source>
</evidence>
<dbReference type="AlphaFoldDB" id="A0AAV5TH07"/>
<feature type="transmembrane region" description="Helical" evidence="1">
    <location>
        <begin position="86"/>
        <end position="107"/>
    </location>
</feature>
<feature type="transmembrane region" description="Helical" evidence="1">
    <location>
        <begin position="172"/>
        <end position="195"/>
    </location>
</feature>
<feature type="transmembrane region" description="Helical" evidence="1">
    <location>
        <begin position="60"/>
        <end position="80"/>
    </location>
</feature>
<feature type="transmembrane region" description="Helical" evidence="1">
    <location>
        <begin position="6"/>
        <end position="31"/>
    </location>
</feature>
<organism evidence="2 3">
    <name type="scientific">Pristionchus entomophagus</name>
    <dbReference type="NCBI Taxonomy" id="358040"/>
    <lineage>
        <taxon>Eukaryota</taxon>
        <taxon>Metazoa</taxon>
        <taxon>Ecdysozoa</taxon>
        <taxon>Nematoda</taxon>
        <taxon>Chromadorea</taxon>
        <taxon>Rhabditida</taxon>
        <taxon>Rhabditina</taxon>
        <taxon>Diplogasteromorpha</taxon>
        <taxon>Diplogasteroidea</taxon>
        <taxon>Neodiplogasteridae</taxon>
        <taxon>Pristionchus</taxon>
    </lineage>
</organism>
<dbReference type="Pfam" id="PF10323">
    <property type="entry name" value="7TM_GPCR_Srv"/>
    <property type="match status" value="1"/>
</dbReference>
<dbReference type="EMBL" id="BTSX01000004">
    <property type="protein sequence ID" value="GMS93531.1"/>
    <property type="molecule type" value="Genomic_DNA"/>
</dbReference>
<feature type="transmembrane region" description="Helical" evidence="1">
    <location>
        <begin position="127"/>
        <end position="147"/>
    </location>
</feature>
<keyword evidence="1" id="KW-0472">Membrane</keyword>
<proteinExistence type="predicted"/>
<gene>
    <name evidence="2" type="ORF">PENTCL1PPCAC_15706</name>
</gene>
<keyword evidence="1" id="KW-0812">Transmembrane</keyword>
<comment type="caution">
    <text evidence="2">The sequence shown here is derived from an EMBL/GenBank/DDBJ whole genome shotgun (WGS) entry which is preliminary data.</text>
</comment>
<protein>
    <recommendedName>
        <fullName evidence="4">G protein-coupled receptor</fullName>
    </recommendedName>
</protein>
<accession>A0AAV5TH07</accession>
<reference evidence="2" key="1">
    <citation type="submission" date="2023-10" db="EMBL/GenBank/DDBJ databases">
        <title>Genome assembly of Pristionchus species.</title>
        <authorList>
            <person name="Yoshida K."/>
            <person name="Sommer R.J."/>
        </authorList>
    </citation>
    <scope>NUCLEOTIDE SEQUENCE</scope>
    <source>
        <strain evidence="2">RS0144</strain>
    </source>
</reference>
<evidence type="ECO:0008006" key="4">
    <source>
        <dbReference type="Google" id="ProtNLM"/>
    </source>
</evidence>
<keyword evidence="1" id="KW-1133">Transmembrane helix</keyword>
<dbReference type="Proteomes" id="UP001432027">
    <property type="component" value="Unassembled WGS sequence"/>
</dbReference>
<sequence>MQLLELVGALFLASSLCTLTVHGLVIIAVVLERKRVAVNAFYPIYLTGCFSDTISLMNGVFTYCTFTGFLQAHLASSLVILQISQIIVWGSRITQMITVLLIATNRVTAIRYPLNHLRIWKSTTQRVCSFLQISSMFAFSFAFVSYLRPHPIPSKFGGVITVYGLDSEQLTAVFFGATVTQSTNALLVLLLYMTILRDVRQITKASQTHYNVEVSSVHTYHKLKI</sequence>
<evidence type="ECO:0000313" key="3">
    <source>
        <dbReference type="Proteomes" id="UP001432027"/>
    </source>
</evidence>